<organism evidence="3 4">
    <name type="scientific">Nocardioides marmoribigeumensis</name>
    <dbReference type="NCBI Taxonomy" id="433649"/>
    <lineage>
        <taxon>Bacteria</taxon>
        <taxon>Bacillati</taxon>
        <taxon>Actinomycetota</taxon>
        <taxon>Actinomycetes</taxon>
        <taxon>Propionibacteriales</taxon>
        <taxon>Nocardioidaceae</taxon>
        <taxon>Nocardioides</taxon>
    </lineage>
</organism>
<dbReference type="InterPro" id="IPR004176">
    <property type="entry name" value="Clp_R_N"/>
</dbReference>
<dbReference type="Pfam" id="PF02861">
    <property type="entry name" value="Clp_N"/>
    <property type="match status" value="1"/>
</dbReference>
<dbReference type="InterPro" id="IPR036628">
    <property type="entry name" value="Clp_N_dom_sf"/>
</dbReference>
<gene>
    <name evidence="3" type="ORF">J2S63_003289</name>
</gene>
<dbReference type="Proteomes" id="UP001183648">
    <property type="component" value="Unassembled WGS sequence"/>
</dbReference>
<feature type="compositionally biased region" description="Basic and acidic residues" evidence="1">
    <location>
        <begin position="201"/>
        <end position="211"/>
    </location>
</feature>
<dbReference type="RefSeq" id="WP_310304474.1">
    <property type="nucleotide sequence ID" value="NZ_BAAAPS010000005.1"/>
</dbReference>
<evidence type="ECO:0000256" key="1">
    <source>
        <dbReference type="SAM" id="MobiDB-lite"/>
    </source>
</evidence>
<evidence type="ECO:0000313" key="4">
    <source>
        <dbReference type="Proteomes" id="UP001183648"/>
    </source>
</evidence>
<feature type="compositionally biased region" description="Low complexity" evidence="1">
    <location>
        <begin position="74"/>
        <end position="91"/>
    </location>
</feature>
<sequence>MFSRLDNTTRIALMQASEEARDLGHPTLGPEHLLLGLLSDRRSSVADLLLAHGLSFEGCREAVVTFHRDHPALDEAPASEEPAGESPDSGPAQAYEEDREALRALGIDLDRVREAVRSTFGGDLAEGWGGRPDRRGRGRGRGRGPYAGPHRHGHGRGRRGPRGGGGPFGRPFRDSLKDVLRDTMRSLAVERVEERIEGRFEGRPERGERGPGRGRRGPGRLDVERVLLALLDNPDPALRAAVAGLDVDGVRRALGTVDA</sequence>
<accession>A0ABU2BZ98</accession>
<dbReference type="EMBL" id="JAVDYG010000001">
    <property type="protein sequence ID" value="MDR7363736.1"/>
    <property type="molecule type" value="Genomic_DNA"/>
</dbReference>
<comment type="caution">
    <text evidence="3">The sequence shown here is derived from an EMBL/GenBank/DDBJ whole genome shotgun (WGS) entry which is preliminary data.</text>
</comment>
<feature type="compositionally biased region" description="Basic residues" evidence="1">
    <location>
        <begin position="149"/>
        <end position="161"/>
    </location>
</feature>
<dbReference type="Gene3D" id="1.10.1780.10">
    <property type="entry name" value="Clp, N-terminal domain"/>
    <property type="match status" value="2"/>
</dbReference>
<protein>
    <recommendedName>
        <fullName evidence="2">Clp R domain-containing protein</fullName>
    </recommendedName>
</protein>
<keyword evidence="4" id="KW-1185">Reference proteome</keyword>
<feature type="region of interest" description="Disordered" evidence="1">
    <location>
        <begin position="74"/>
        <end position="95"/>
    </location>
</feature>
<feature type="region of interest" description="Disordered" evidence="1">
    <location>
        <begin position="122"/>
        <end position="174"/>
    </location>
</feature>
<evidence type="ECO:0000259" key="2">
    <source>
        <dbReference type="Pfam" id="PF02861"/>
    </source>
</evidence>
<evidence type="ECO:0000313" key="3">
    <source>
        <dbReference type="EMBL" id="MDR7363736.1"/>
    </source>
</evidence>
<feature type="region of interest" description="Disordered" evidence="1">
    <location>
        <begin position="201"/>
        <end position="220"/>
    </location>
</feature>
<proteinExistence type="predicted"/>
<reference evidence="3 4" key="1">
    <citation type="submission" date="2023-07" db="EMBL/GenBank/DDBJ databases">
        <title>Sequencing the genomes of 1000 actinobacteria strains.</title>
        <authorList>
            <person name="Klenk H.-P."/>
        </authorList>
    </citation>
    <scope>NUCLEOTIDE SEQUENCE [LARGE SCALE GENOMIC DNA]</scope>
    <source>
        <strain evidence="3 4">DSM 19426</strain>
    </source>
</reference>
<feature type="domain" description="Clp R" evidence="2">
    <location>
        <begin position="5"/>
        <end position="74"/>
    </location>
</feature>
<dbReference type="SUPFAM" id="SSF81923">
    <property type="entry name" value="Double Clp-N motif"/>
    <property type="match status" value="1"/>
</dbReference>
<name>A0ABU2BZ98_9ACTN</name>